<comment type="cofactor">
    <cofactor evidence="1 24">
        <name>Mn(2+)</name>
        <dbReference type="ChEBI" id="CHEBI:29035"/>
    </cofactor>
</comment>
<keyword evidence="16" id="KW-0325">Glycoprotein</keyword>
<dbReference type="GO" id="GO:0008455">
    <property type="term" value="F:alpha-1,6-mannosylglycoprotein 2-beta-N-acetylglucosaminyltransferase activity"/>
    <property type="evidence" value="ECO:0007669"/>
    <property type="project" value="UniProtKB-EC"/>
</dbReference>
<feature type="disulfide bond" evidence="25">
    <location>
        <begin position="221"/>
        <end position="224"/>
    </location>
</feature>
<evidence type="ECO:0000313" key="27">
    <source>
        <dbReference type="EMBL" id="CAH1406548.1"/>
    </source>
</evidence>
<feature type="disulfide bond" evidence="25">
    <location>
        <begin position="316"/>
        <end position="325"/>
    </location>
</feature>
<comment type="similarity">
    <text evidence="4">Belongs to the glycosyltransferase 16 (GT16) protein family.</text>
</comment>
<dbReference type="OrthoDB" id="6019616at2759"/>
<dbReference type="GO" id="GO:0005795">
    <property type="term" value="C:Golgi stack"/>
    <property type="evidence" value="ECO:0007669"/>
    <property type="project" value="InterPro"/>
</dbReference>
<keyword evidence="17 24" id="KW-0464">Manganese</keyword>
<keyword evidence="15 25" id="KW-1015">Disulfide bond</keyword>
<evidence type="ECO:0000256" key="26">
    <source>
        <dbReference type="SAM" id="MobiDB-lite"/>
    </source>
</evidence>
<keyword evidence="11" id="KW-0735">Signal-anchor</keyword>
<feature type="binding site" evidence="24">
    <location>
        <position position="312"/>
    </location>
    <ligand>
        <name>Mn(2+)</name>
        <dbReference type="ChEBI" id="CHEBI:29035"/>
    </ligand>
</feature>
<comment type="catalytic activity">
    <reaction evidence="22">
        <text>an N(4)-{beta-D-GlcNAc-(1-&gt;2)-alpha-D-Man-(1-&gt;3)-[alpha-D-Man-(1-&gt;6)]-beta-D-Man-(1-&gt;4)-beta-D-GlcNAc-(1-&gt;4)-beta-D-GlcNAc}-L-asparaginyl-[protein] + UDP-N-acetyl-alpha-D-glucosamine = N(4)-{beta-D-GlcNAc-(1-&gt;2)-alpha-D-Man-(1-&gt;3)-[beta-D-GlcNAc-(1-&gt;2)-alpha-D-Man-(1-&gt;6)]-beta-D-Man-(1-&gt;4)-beta-D-GlcNAc-(1-&gt;4)-beta-D-GlcNAc}-L-asparaginyl-[protein] + UDP + H(+)</text>
        <dbReference type="Rhea" id="RHEA:12941"/>
        <dbReference type="Rhea" id="RHEA-COMP:13526"/>
        <dbReference type="Rhea" id="RHEA-COMP:14369"/>
        <dbReference type="ChEBI" id="CHEBI:15378"/>
        <dbReference type="ChEBI" id="CHEBI:57705"/>
        <dbReference type="ChEBI" id="CHEBI:58223"/>
        <dbReference type="ChEBI" id="CHEBI:60615"/>
        <dbReference type="ChEBI" id="CHEBI:60651"/>
        <dbReference type="EC" id="2.4.1.143"/>
    </reaction>
</comment>
<dbReference type="SUPFAM" id="SSF53448">
    <property type="entry name" value="Nucleotide-diphospho-sugar transferases"/>
    <property type="match status" value="1"/>
</dbReference>
<evidence type="ECO:0000256" key="3">
    <source>
        <dbReference type="ARBA" id="ARBA00004922"/>
    </source>
</evidence>
<evidence type="ECO:0000256" key="8">
    <source>
        <dbReference type="ARBA" id="ARBA00022679"/>
    </source>
</evidence>
<keyword evidence="7" id="KW-0328">Glycosyltransferase</keyword>
<evidence type="ECO:0000256" key="18">
    <source>
        <dbReference type="ARBA" id="ARBA00029663"/>
    </source>
</evidence>
<comment type="subcellular location">
    <subcellularLocation>
        <location evidence="2">Golgi apparatus membrane</location>
        <topology evidence="2">Single-pass type II membrane protein</topology>
    </subcellularLocation>
</comment>
<evidence type="ECO:0000256" key="24">
    <source>
        <dbReference type="PIRSR" id="PIRSR607754-2"/>
    </source>
</evidence>
<feature type="binding site" evidence="23">
    <location>
        <begin position="167"/>
        <end position="171"/>
    </location>
    <ligand>
        <name>substrate</name>
    </ligand>
</feature>
<gene>
    <name evidence="27" type="ORF">NEZAVI_LOCUS14461</name>
</gene>
<accession>A0A9P0HQY5</accession>
<dbReference type="AlphaFoldDB" id="A0A9P0HQY5"/>
<evidence type="ECO:0000256" key="22">
    <source>
        <dbReference type="ARBA" id="ARBA00093257"/>
    </source>
</evidence>
<proteinExistence type="inferred from homology"/>
<evidence type="ECO:0000256" key="15">
    <source>
        <dbReference type="ARBA" id="ARBA00023157"/>
    </source>
</evidence>
<keyword evidence="9" id="KW-0812">Transmembrane</keyword>
<dbReference type="GO" id="GO:0006487">
    <property type="term" value="P:protein N-linked glycosylation"/>
    <property type="evidence" value="ECO:0007669"/>
    <property type="project" value="TreeGrafter"/>
</dbReference>
<dbReference type="EMBL" id="OV725082">
    <property type="protein sequence ID" value="CAH1406548.1"/>
    <property type="molecule type" value="Genomic_DNA"/>
</dbReference>
<evidence type="ECO:0000256" key="5">
    <source>
        <dbReference type="ARBA" id="ARBA00012613"/>
    </source>
</evidence>
<feature type="binding site" evidence="23">
    <location>
        <position position="92"/>
    </location>
    <ligand>
        <name>substrate</name>
    </ligand>
</feature>
<evidence type="ECO:0000256" key="21">
    <source>
        <dbReference type="ARBA" id="ARBA00032915"/>
    </source>
</evidence>
<comment type="pathway">
    <text evidence="3">Protein modification; protein glycosylation.</text>
</comment>
<keyword evidence="28" id="KW-1185">Reference proteome</keyword>
<protein>
    <recommendedName>
        <fullName evidence="6">Alpha-1,6-mannosyl-glycoprotein 2-beta-N-acetylglucosaminyltransferase</fullName>
        <ecNumber evidence="5">2.4.1.143</ecNumber>
    </recommendedName>
    <alternativeName>
        <fullName evidence="21">Beta-1,2-N-acetylglucosaminyltransferase II</fullName>
    </alternativeName>
    <alternativeName>
        <fullName evidence="20">GlcNAc-T II</fullName>
    </alternativeName>
    <alternativeName>
        <fullName evidence="19">Mannoside acetylglucosaminyltransferase 2</fullName>
    </alternativeName>
    <alternativeName>
        <fullName evidence="18">N-glycosyl-oligosaccharide-glycoprotein N-acetylglucosaminyltransferase II</fullName>
    </alternativeName>
</protein>
<evidence type="ECO:0000256" key="12">
    <source>
        <dbReference type="ARBA" id="ARBA00022989"/>
    </source>
</evidence>
<evidence type="ECO:0000256" key="1">
    <source>
        <dbReference type="ARBA" id="ARBA00001936"/>
    </source>
</evidence>
<dbReference type="GO" id="GO:0009312">
    <property type="term" value="P:oligosaccharide biosynthetic process"/>
    <property type="evidence" value="ECO:0007669"/>
    <property type="project" value="InterPro"/>
</dbReference>
<dbReference type="GO" id="GO:0046872">
    <property type="term" value="F:metal ion binding"/>
    <property type="evidence" value="ECO:0007669"/>
    <property type="project" value="UniProtKB-KW"/>
</dbReference>
<keyword evidence="14" id="KW-0472">Membrane</keyword>
<keyword evidence="10 24" id="KW-0479">Metal-binding</keyword>
<organism evidence="27 28">
    <name type="scientific">Nezara viridula</name>
    <name type="common">Southern green stink bug</name>
    <name type="synonym">Cimex viridulus</name>
    <dbReference type="NCBI Taxonomy" id="85310"/>
    <lineage>
        <taxon>Eukaryota</taxon>
        <taxon>Metazoa</taxon>
        <taxon>Ecdysozoa</taxon>
        <taxon>Arthropoda</taxon>
        <taxon>Hexapoda</taxon>
        <taxon>Insecta</taxon>
        <taxon>Pterygota</taxon>
        <taxon>Neoptera</taxon>
        <taxon>Paraneoptera</taxon>
        <taxon>Hemiptera</taxon>
        <taxon>Heteroptera</taxon>
        <taxon>Panheteroptera</taxon>
        <taxon>Pentatomomorpha</taxon>
        <taxon>Pentatomoidea</taxon>
        <taxon>Pentatomidae</taxon>
        <taxon>Pentatominae</taxon>
        <taxon>Nezara</taxon>
    </lineage>
</organism>
<evidence type="ECO:0000256" key="6">
    <source>
        <dbReference type="ARBA" id="ARBA00014817"/>
    </source>
</evidence>
<reference evidence="27" key="1">
    <citation type="submission" date="2022-01" db="EMBL/GenBank/DDBJ databases">
        <authorList>
            <person name="King R."/>
        </authorList>
    </citation>
    <scope>NUCLEOTIDE SEQUENCE</scope>
</reference>
<sequence length="412" mass="47849">MIPRKLHKFLTARPKNASLEEGDLMPEEILMNIHKYNAAQTIINEDIFGPVQNDTVIIFIQVHTRIVYLRHLIVSLAQAKGIESTFIVFSHDFYDAEMNELVQSIDFARVMQIFYPYSIQTHPDTFPGKSKGDCPRDIDYKQAQILKCTSADHPDLYGHYREPEFAQIKHHWWWKANRVFNELRITRNHTGLVLFLEEDHYVAEDFLHVLLQMEIACSTTCPQCNILSLGTYLETYNEYGENKNAEVTPWFGSKHNMGMAFNRSVWVQLHKCSEHFCSYDDYNWDWSLQQVSEQCLESKLMALEMKGPRVFHIGECGVHHKKANCESTIVIFEVQKALANAKTYLYPNQLNLTFTIIDKKNKLRKGNGGWGDIRDHQLSNPFIVYPTNPPAVESNNESPQRVWRSRQSGICE</sequence>
<evidence type="ECO:0000256" key="25">
    <source>
        <dbReference type="PIRSR" id="PIRSR607754-3"/>
    </source>
</evidence>
<dbReference type="Gene3D" id="3.90.550.10">
    <property type="entry name" value="Spore Coat Polysaccharide Biosynthesis Protein SpsA, Chain A"/>
    <property type="match status" value="1"/>
</dbReference>
<keyword evidence="13" id="KW-0333">Golgi apparatus</keyword>
<evidence type="ECO:0000256" key="11">
    <source>
        <dbReference type="ARBA" id="ARBA00022968"/>
    </source>
</evidence>
<dbReference type="EC" id="2.4.1.143" evidence="5"/>
<evidence type="ECO:0000256" key="13">
    <source>
        <dbReference type="ARBA" id="ARBA00023034"/>
    </source>
</evidence>
<dbReference type="GO" id="GO:0000139">
    <property type="term" value="C:Golgi membrane"/>
    <property type="evidence" value="ECO:0007669"/>
    <property type="project" value="UniProtKB-SubCell"/>
</dbReference>
<evidence type="ECO:0000256" key="2">
    <source>
        <dbReference type="ARBA" id="ARBA00004323"/>
    </source>
</evidence>
<evidence type="ECO:0000313" key="28">
    <source>
        <dbReference type="Proteomes" id="UP001152798"/>
    </source>
</evidence>
<feature type="disulfide bond" evidence="25">
    <location>
        <begin position="272"/>
        <end position="295"/>
    </location>
</feature>
<dbReference type="Proteomes" id="UP001152798">
    <property type="component" value="Chromosome 6"/>
</dbReference>
<feature type="binding site" evidence="24">
    <location>
        <position position="199"/>
    </location>
    <ligand>
        <name>Mn(2+)</name>
        <dbReference type="ChEBI" id="CHEBI:29035"/>
    </ligand>
</feature>
<dbReference type="PANTHER" id="PTHR12871">
    <property type="entry name" value="BETA-1,2-N-ACETYLGLUCOSAMINYLTRANSFERASE II"/>
    <property type="match status" value="1"/>
</dbReference>
<feature type="disulfide bond" evidence="25">
    <location>
        <begin position="134"/>
        <end position="148"/>
    </location>
</feature>
<evidence type="ECO:0000256" key="14">
    <source>
        <dbReference type="ARBA" id="ARBA00023136"/>
    </source>
</evidence>
<dbReference type="PANTHER" id="PTHR12871:SF0">
    <property type="entry name" value="ALPHA-1,6-MANNOSYL-GLYCOPROTEIN 2-BETA-N-ACETYLGLUCOSAMINYLTRANSFERASE"/>
    <property type="match status" value="1"/>
</dbReference>
<feature type="binding site" evidence="23">
    <location>
        <begin position="61"/>
        <end position="65"/>
    </location>
    <ligand>
        <name>substrate</name>
    </ligand>
</feature>
<name>A0A9P0HQY5_NEZVI</name>
<feature type="region of interest" description="Disordered" evidence="26">
    <location>
        <begin position="389"/>
        <end position="412"/>
    </location>
</feature>
<keyword evidence="8" id="KW-0808">Transferase</keyword>
<evidence type="ECO:0000256" key="23">
    <source>
        <dbReference type="PIRSR" id="PIRSR607754-1"/>
    </source>
</evidence>
<evidence type="ECO:0000256" key="17">
    <source>
        <dbReference type="ARBA" id="ARBA00023211"/>
    </source>
</evidence>
<evidence type="ECO:0000256" key="10">
    <source>
        <dbReference type="ARBA" id="ARBA00022723"/>
    </source>
</evidence>
<evidence type="ECO:0000256" key="7">
    <source>
        <dbReference type="ARBA" id="ARBA00022676"/>
    </source>
</evidence>
<feature type="compositionally biased region" description="Polar residues" evidence="26">
    <location>
        <begin position="393"/>
        <end position="412"/>
    </location>
</feature>
<keyword evidence="12" id="KW-1133">Transmembrane helix</keyword>
<evidence type="ECO:0000256" key="4">
    <source>
        <dbReference type="ARBA" id="ARBA00011011"/>
    </source>
</evidence>
<evidence type="ECO:0000256" key="20">
    <source>
        <dbReference type="ARBA" id="ARBA00032552"/>
    </source>
</evidence>
<dbReference type="Pfam" id="PF05060">
    <property type="entry name" value="MGAT2"/>
    <property type="match status" value="1"/>
</dbReference>
<evidence type="ECO:0000256" key="19">
    <source>
        <dbReference type="ARBA" id="ARBA00031203"/>
    </source>
</evidence>
<evidence type="ECO:0000256" key="9">
    <source>
        <dbReference type="ARBA" id="ARBA00022692"/>
    </source>
</evidence>
<dbReference type="InterPro" id="IPR007754">
    <property type="entry name" value="GlcNAc_II"/>
</dbReference>
<dbReference type="InterPro" id="IPR029044">
    <property type="entry name" value="Nucleotide-diphossugar_trans"/>
</dbReference>
<evidence type="ECO:0000256" key="16">
    <source>
        <dbReference type="ARBA" id="ARBA00023180"/>
    </source>
</evidence>